<dbReference type="InterPro" id="IPR008271">
    <property type="entry name" value="Ser/Thr_kinase_AS"/>
</dbReference>
<dbReference type="PANTHER" id="PTHR43289:SF6">
    <property type="entry name" value="SERINE_THREONINE-PROTEIN KINASE NEKL-3"/>
    <property type="match status" value="1"/>
</dbReference>
<keyword evidence="5 9" id="KW-0418">Kinase</keyword>
<keyword evidence="6" id="KW-0067">ATP-binding</keyword>
<dbReference type="KEGG" id="nde:NIDE2022"/>
<dbReference type="Proteomes" id="UP000001660">
    <property type="component" value="Chromosome"/>
</dbReference>
<dbReference type="Pfam" id="PF00069">
    <property type="entry name" value="Pkinase"/>
    <property type="match status" value="1"/>
</dbReference>
<proteinExistence type="predicted"/>
<evidence type="ECO:0000256" key="7">
    <source>
        <dbReference type="SAM" id="MobiDB-lite"/>
    </source>
</evidence>
<feature type="region of interest" description="Disordered" evidence="7">
    <location>
        <begin position="397"/>
        <end position="467"/>
    </location>
</feature>
<dbReference type="eggNOG" id="COG0515">
    <property type="taxonomic scope" value="Bacteria"/>
</dbReference>
<protein>
    <recommendedName>
        <fullName evidence="1">non-specific serine/threonine protein kinase</fullName>
        <ecNumber evidence="1">2.7.11.1</ecNumber>
    </recommendedName>
</protein>
<keyword evidence="4" id="KW-0547">Nucleotide-binding</keyword>
<keyword evidence="2 9" id="KW-0723">Serine/threonine-protein kinase</keyword>
<reference evidence="9 10" key="1">
    <citation type="journal article" date="2010" name="Proc. Natl. Acad. Sci. U.S.A.">
        <title>A Nitrospira metagenome illuminates the physiology and evolution of globally important nitrite-oxidizing bacteria.</title>
        <authorList>
            <person name="Lucker S."/>
            <person name="Wagner M."/>
            <person name="Maixner F."/>
            <person name="Pelletier E."/>
            <person name="Koch H."/>
            <person name="Vacherie B."/>
            <person name="Rattei T."/>
            <person name="Sinninghe Damste J."/>
            <person name="Spieck E."/>
            <person name="Le Paslier D."/>
            <person name="Daims H."/>
        </authorList>
    </citation>
    <scope>NUCLEOTIDE SEQUENCE [LARGE SCALE GENOMIC DNA]</scope>
</reference>
<accession>D8PET3</accession>
<dbReference type="EMBL" id="FP929003">
    <property type="protein sequence ID" value="CBK41742.1"/>
    <property type="molecule type" value="Genomic_DNA"/>
</dbReference>
<gene>
    <name evidence="9" type="ORF">NIDE2022</name>
</gene>
<dbReference type="AlphaFoldDB" id="D8PET3"/>
<evidence type="ECO:0000313" key="10">
    <source>
        <dbReference type="Proteomes" id="UP000001660"/>
    </source>
</evidence>
<evidence type="ECO:0000256" key="1">
    <source>
        <dbReference type="ARBA" id="ARBA00012513"/>
    </source>
</evidence>
<feature type="region of interest" description="Disordered" evidence="7">
    <location>
        <begin position="274"/>
        <end position="293"/>
    </location>
</feature>
<sequence length="571" mass="64042">MADQIFSGKYLVQELLAKGGMGVIYKALDQTLNRLVVIKAVHEHLSGDPSFTARFLREARAMARLDHNNIVTIHAVEQEHGTPYIVMEYFPGGNLRSFMQAHRPVSIRTSLEIALQVAEALAYAHDQGIVHRDIKPANILVDSRGLVKLTDFGIAAALDEVSITTVGQVLGTPEYMSPEQARGGKVDGRADLYSLGIVLYEMIVGYHPFRSIPKSVIQSKLLDTQEEIPLEFPDNIPSLVKAIIEDLVRRDPEYRLPTARFLVTQLKECLQTLPPQSDSAAEEPTILVSPQPARYTETRMTPLVSSEPLYQASPPAYPSPSQPEVLPRKEVDRSDHAPAVTERKTDVTSRPNTHSKPEPRRLPESFWQRYNVLPLVTVTLSTAVVLGGLAFFLSRGEWSRSPEPNTPSQEDRTMDIPPRSDRDEGIHGPDMSSEGQRSEDSGRQPVKPKPDAQPSIRPSSPQKPIAPSRQQLDRLLSEFQTAYERQDLSSLHRLSDISPDRQMFLDMMINNYSAIRTSIQDVEIKNDRATATLIHEELVNNNGEPVAPDQIMRSIRITVRKEGDRWSRVLW</sequence>
<keyword evidence="10" id="KW-1185">Reference proteome</keyword>
<dbReference type="EC" id="2.7.11.1" evidence="1"/>
<dbReference type="PROSITE" id="PS00108">
    <property type="entry name" value="PROTEIN_KINASE_ST"/>
    <property type="match status" value="1"/>
</dbReference>
<feature type="region of interest" description="Disordered" evidence="7">
    <location>
        <begin position="308"/>
        <end position="361"/>
    </location>
</feature>
<feature type="domain" description="Protein kinase" evidence="8">
    <location>
        <begin position="10"/>
        <end position="270"/>
    </location>
</feature>
<evidence type="ECO:0000256" key="3">
    <source>
        <dbReference type="ARBA" id="ARBA00022679"/>
    </source>
</evidence>
<dbReference type="Gene3D" id="1.10.510.10">
    <property type="entry name" value="Transferase(Phosphotransferase) domain 1"/>
    <property type="match status" value="1"/>
</dbReference>
<name>D8PET3_9BACT</name>
<keyword evidence="3 9" id="KW-0808">Transferase</keyword>
<evidence type="ECO:0000259" key="8">
    <source>
        <dbReference type="PROSITE" id="PS50011"/>
    </source>
</evidence>
<dbReference type="InterPro" id="IPR011009">
    <property type="entry name" value="Kinase-like_dom_sf"/>
</dbReference>
<evidence type="ECO:0000256" key="2">
    <source>
        <dbReference type="ARBA" id="ARBA00022527"/>
    </source>
</evidence>
<dbReference type="OrthoDB" id="9788659at2"/>
<evidence type="ECO:0000256" key="4">
    <source>
        <dbReference type="ARBA" id="ARBA00022741"/>
    </source>
</evidence>
<organism evidence="9 10">
    <name type="scientific">Nitrospira defluvii</name>
    <dbReference type="NCBI Taxonomy" id="330214"/>
    <lineage>
        <taxon>Bacteria</taxon>
        <taxon>Pseudomonadati</taxon>
        <taxon>Nitrospirota</taxon>
        <taxon>Nitrospiria</taxon>
        <taxon>Nitrospirales</taxon>
        <taxon>Nitrospiraceae</taxon>
        <taxon>Nitrospira</taxon>
    </lineage>
</organism>
<dbReference type="GO" id="GO:0004674">
    <property type="term" value="F:protein serine/threonine kinase activity"/>
    <property type="evidence" value="ECO:0007669"/>
    <property type="project" value="UniProtKB-KW"/>
</dbReference>
<evidence type="ECO:0000256" key="5">
    <source>
        <dbReference type="ARBA" id="ARBA00022777"/>
    </source>
</evidence>
<dbReference type="Gene3D" id="3.30.200.20">
    <property type="entry name" value="Phosphorylase Kinase, domain 1"/>
    <property type="match status" value="1"/>
</dbReference>
<feature type="compositionally biased region" description="Basic and acidic residues" evidence="7">
    <location>
        <begin position="326"/>
        <end position="347"/>
    </location>
</feature>
<dbReference type="STRING" id="330214.NIDE2022"/>
<dbReference type="InterPro" id="IPR000719">
    <property type="entry name" value="Prot_kinase_dom"/>
</dbReference>
<evidence type="ECO:0000313" key="9">
    <source>
        <dbReference type="EMBL" id="CBK41742.1"/>
    </source>
</evidence>
<dbReference type="SMART" id="SM00220">
    <property type="entry name" value="S_TKc"/>
    <property type="match status" value="1"/>
</dbReference>
<dbReference type="HOGENOM" id="CLU_477098_0_0_0"/>
<dbReference type="CDD" id="cd14014">
    <property type="entry name" value="STKc_PknB_like"/>
    <property type="match status" value="1"/>
</dbReference>
<dbReference type="SUPFAM" id="SSF56112">
    <property type="entry name" value="Protein kinase-like (PK-like)"/>
    <property type="match status" value="1"/>
</dbReference>
<dbReference type="PROSITE" id="PS50011">
    <property type="entry name" value="PROTEIN_KINASE_DOM"/>
    <property type="match status" value="1"/>
</dbReference>
<dbReference type="PANTHER" id="PTHR43289">
    <property type="entry name" value="MITOGEN-ACTIVATED PROTEIN KINASE KINASE KINASE 20-RELATED"/>
    <property type="match status" value="1"/>
</dbReference>
<evidence type="ECO:0000256" key="6">
    <source>
        <dbReference type="ARBA" id="ARBA00022840"/>
    </source>
</evidence>
<dbReference type="GO" id="GO:0005524">
    <property type="term" value="F:ATP binding"/>
    <property type="evidence" value="ECO:0007669"/>
    <property type="project" value="UniProtKB-KW"/>
</dbReference>
<feature type="compositionally biased region" description="Basic and acidic residues" evidence="7">
    <location>
        <begin position="409"/>
        <end position="427"/>
    </location>
</feature>
<dbReference type="FunFam" id="1.10.510.10:FF:000021">
    <property type="entry name" value="Serine/threonine protein kinase"/>
    <property type="match status" value="1"/>
</dbReference>